<evidence type="ECO:0000313" key="2">
    <source>
        <dbReference type="Proteomes" id="UP001597493"/>
    </source>
</evidence>
<name>A0ABW5QZE9_9BACL</name>
<sequence length="129" mass="14185">MQKWIMFVLFIAASLLGVYLLTFGLPEKPVDESAALPEGMTLLKIEASNDFVFDQEVYTVKVGDKVRLKLHNKSGIHGAEIKGLNVNLQGDHLEQDIEFTEPGEYEIHCSVACGIGHADMKAKLVVEAA</sequence>
<protein>
    <submittedName>
        <fullName evidence="1">Cytochrome C oxidase subunit II</fullName>
    </submittedName>
</protein>
<dbReference type="Gene3D" id="2.60.40.420">
    <property type="entry name" value="Cupredoxins - blue copper proteins"/>
    <property type="match status" value="1"/>
</dbReference>
<dbReference type="SUPFAM" id="SSF49503">
    <property type="entry name" value="Cupredoxins"/>
    <property type="match status" value="1"/>
</dbReference>
<dbReference type="RefSeq" id="WP_379275041.1">
    <property type="nucleotide sequence ID" value="NZ_JBHUGT010000012.1"/>
</dbReference>
<evidence type="ECO:0000313" key="1">
    <source>
        <dbReference type="EMBL" id="MFD2661774.1"/>
    </source>
</evidence>
<reference evidence="2" key="1">
    <citation type="journal article" date="2019" name="Int. J. Syst. Evol. Microbiol.">
        <title>The Global Catalogue of Microorganisms (GCM) 10K type strain sequencing project: providing services to taxonomists for standard genome sequencing and annotation.</title>
        <authorList>
            <consortium name="The Broad Institute Genomics Platform"/>
            <consortium name="The Broad Institute Genome Sequencing Center for Infectious Disease"/>
            <person name="Wu L."/>
            <person name="Ma J."/>
        </authorList>
    </citation>
    <scope>NUCLEOTIDE SEQUENCE [LARGE SCALE GENOMIC DNA]</scope>
    <source>
        <strain evidence="2">TISTR 1827</strain>
    </source>
</reference>
<accession>A0ABW5QZE9</accession>
<dbReference type="EMBL" id="JBHUMY010000016">
    <property type="protein sequence ID" value="MFD2661774.1"/>
    <property type="molecule type" value="Genomic_DNA"/>
</dbReference>
<keyword evidence="2" id="KW-1185">Reference proteome</keyword>
<dbReference type="Proteomes" id="UP001597493">
    <property type="component" value="Unassembled WGS sequence"/>
</dbReference>
<dbReference type="InterPro" id="IPR008972">
    <property type="entry name" value="Cupredoxin"/>
</dbReference>
<gene>
    <name evidence="1" type="ORF">ACFSW5_16085</name>
</gene>
<proteinExistence type="predicted"/>
<comment type="caution">
    <text evidence="1">The sequence shown here is derived from an EMBL/GenBank/DDBJ whole genome shotgun (WGS) entry which is preliminary data.</text>
</comment>
<organism evidence="1 2">
    <name type="scientific">Paenibacillus thailandensis</name>
    <dbReference type="NCBI Taxonomy" id="393250"/>
    <lineage>
        <taxon>Bacteria</taxon>
        <taxon>Bacillati</taxon>
        <taxon>Bacillota</taxon>
        <taxon>Bacilli</taxon>
        <taxon>Bacillales</taxon>
        <taxon>Paenibacillaceae</taxon>
        <taxon>Paenibacillus</taxon>
    </lineage>
</organism>